<name>A0A4R5TQB9_9GAMM</name>
<comment type="similarity">
    <text evidence="7">Belongs to the RnpA family.</text>
</comment>
<dbReference type="EC" id="3.1.26.5" evidence="7 8"/>
<evidence type="ECO:0000256" key="1">
    <source>
        <dbReference type="ARBA" id="ARBA00002663"/>
    </source>
</evidence>
<dbReference type="NCBIfam" id="TIGR00188">
    <property type="entry name" value="rnpA"/>
    <property type="match status" value="1"/>
</dbReference>
<dbReference type="GO" id="GO:0030677">
    <property type="term" value="C:ribonuclease P complex"/>
    <property type="evidence" value="ECO:0007669"/>
    <property type="project" value="TreeGrafter"/>
</dbReference>
<dbReference type="PANTHER" id="PTHR33992:SF1">
    <property type="entry name" value="RIBONUCLEASE P PROTEIN COMPONENT"/>
    <property type="match status" value="1"/>
</dbReference>
<protein>
    <recommendedName>
        <fullName evidence="7 8">Ribonuclease P protein component</fullName>
        <shortName evidence="7">RNase P protein</shortName>
        <shortName evidence="7">RNaseP protein</shortName>
        <ecNumber evidence="7 8">3.1.26.5</ecNumber>
    </recommendedName>
    <alternativeName>
        <fullName evidence="7">Protein C5</fullName>
    </alternativeName>
</protein>
<dbReference type="AlphaFoldDB" id="A0A4R5TQB9"/>
<dbReference type="InterPro" id="IPR000100">
    <property type="entry name" value="RNase_P"/>
</dbReference>
<dbReference type="OrthoDB" id="9796422at2"/>
<dbReference type="GO" id="GO:0042781">
    <property type="term" value="F:3'-tRNA processing endoribonuclease activity"/>
    <property type="evidence" value="ECO:0007669"/>
    <property type="project" value="TreeGrafter"/>
</dbReference>
<dbReference type="InterPro" id="IPR014721">
    <property type="entry name" value="Ribsml_uS5_D2-typ_fold_subgr"/>
</dbReference>
<comment type="function">
    <text evidence="1 7">RNaseP catalyzes the removal of the 5'-leader sequence from pre-tRNA to produce the mature 5'-terminus. It can also cleave other RNA substrates such as 4.5S RNA. The protein component plays an auxiliary but essential role in vivo by binding to the 5'-leader sequence and broadening the substrate specificity of the ribozyme.</text>
</comment>
<keyword evidence="5 7" id="KW-0378">Hydrolase</keyword>
<evidence type="ECO:0000256" key="6">
    <source>
        <dbReference type="ARBA" id="ARBA00022884"/>
    </source>
</evidence>
<keyword evidence="11" id="KW-1185">Reference proteome</keyword>
<keyword evidence="3 7" id="KW-0540">Nuclease</keyword>
<comment type="subunit">
    <text evidence="7">Consists of a catalytic RNA component (M1 or rnpB) and a protein subunit.</text>
</comment>
<organism evidence="10 11">
    <name type="scientific">Luteimonas aestuarii</name>
    <dbReference type="NCBI Taxonomy" id="453837"/>
    <lineage>
        <taxon>Bacteria</taxon>
        <taxon>Pseudomonadati</taxon>
        <taxon>Pseudomonadota</taxon>
        <taxon>Gammaproteobacteria</taxon>
        <taxon>Lysobacterales</taxon>
        <taxon>Lysobacteraceae</taxon>
        <taxon>Luteimonas</taxon>
    </lineage>
</organism>
<evidence type="ECO:0000256" key="8">
    <source>
        <dbReference type="NCBIfam" id="TIGR00188"/>
    </source>
</evidence>
<accession>A0A4R5TQB9</accession>
<feature type="region of interest" description="Disordered" evidence="9">
    <location>
        <begin position="122"/>
        <end position="147"/>
    </location>
</feature>
<dbReference type="Pfam" id="PF00825">
    <property type="entry name" value="Ribonuclease_P"/>
    <property type="match status" value="1"/>
</dbReference>
<dbReference type="PANTHER" id="PTHR33992">
    <property type="entry name" value="RIBONUCLEASE P PROTEIN COMPONENT"/>
    <property type="match status" value="1"/>
</dbReference>
<keyword evidence="6 7" id="KW-0694">RNA-binding</keyword>
<dbReference type="GO" id="GO:0001682">
    <property type="term" value="P:tRNA 5'-leader removal"/>
    <property type="evidence" value="ECO:0007669"/>
    <property type="project" value="UniProtKB-UniRule"/>
</dbReference>
<evidence type="ECO:0000256" key="7">
    <source>
        <dbReference type="HAMAP-Rule" id="MF_00227"/>
    </source>
</evidence>
<evidence type="ECO:0000256" key="2">
    <source>
        <dbReference type="ARBA" id="ARBA00022694"/>
    </source>
</evidence>
<comment type="caution">
    <text evidence="10">The sequence shown here is derived from an EMBL/GenBank/DDBJ whole genome shotgun (WGS) entry which is preliminary data.</text>
</comment>
<evidence type="ECO:0000313" key="10">
    <source>
        <dbReference type="EMBL" id="TDK19059.1"/>
    </source>
</evidence>
<dbReference type="PROSITE" id="PS00648">
    <property type="entry name" value="RIBONUCLEASE_P"/>
    <property type="match status" value="1"/>
</dbReference>
<keyword evidence="2 7" id="KW-0819">tRNA processing</keyword>
<dbReference type="GO" id="GO:0004526">
    <property type="term" value="F:ribonuclease P activity"/>
    <property type="evidence" value="ECO:0007669"/>
    <property type="project" value="UniProtKB-UniRule"/>
</dbReference>
<dbReference type="Gene3D" id="3.30.230.10">
    <property type="match status" value="1"/>
</dbReference>
<evidence type="ECO:0000313" key="11">
    <source>
        <dbReference type="Proteomes" id="UP000294796"/>
    </source>
</evidence>
<evidence type="ECO:0000256" key="9">
    <source>
        <dbReference type="SAM" id="MobiDB-lite"/>
    </source>
</evidence>
<comment type="catalytic activity">
    <reaction evidence="7">
        <text>Endonucleolytic cleavage of RNA, removing 5'-extranucleotides from tRNA precursor.</text>
        <dbReference type="EC" id="3.1.26.5"/>
    </reaction>
</comment>
<evidence type="ECO:0000256" key="4">
    <source>
        <dbReference type="ARBA" id="ARBA00022759"/>
    </source>
</evidence>
<evidence type="ECO:0000256" key="5">
    <source>
        <dbReference type="ARBA" id="ARBA00022801"/>
    </source>
</evidence>
<gene>
    <name evidence="7 10" type="primary">rnpA</name>
    <name evidence="10" type="ORF">E2F46_17010</name>
</gene>
<dbReference type="InterPro" id="IPR020539">
    <property type="entry name" value="RNase_P_CS"/>
</dbReference>
<keyword evidence="4 7" id="KW-0255">Endonuclease</keyword>
<dbReference type="InterPro" id="IPR020568">
    <property type="entry name" value="Ribosomal_Su5_D2-typ_SF"/>
</dbReference>
<evidence type="ECO:0000256" key="3">
    <source>
        <dbReference type="ARBA" id="ARBA00022722"/>
    </source>
</evidence>
<dbReference type="RefSeq" id="WP_133323780.1">
    <property type="nucleotide sequence ID" value="NZ_SMTF01000025.1"/>
</dbReference>
<dbReference type="HAMAP" id="MF_00227">
    <property type="entry name" value="RNase_P"/>
    <property type="match status" value="1"/>
</dbReference>
<proteinExistence type="inferred from homology"/>
<reference evidence="10 11" key="1">
    <citation type="submission" date="2019-03" db="EMBL/GenBank/DDBJ databases">
        <title>Luteimonas zhaokaii sp.nov., isolated from the rectal contents of Plateau pika in Yushu, Qinghai Province, China.</title>
        <authorList>
            <person name="Zhang G."/>
        </authorList>
    </citation>
    <scope>NUCLEOTIDE SEQUENCE [LARGE SCALE GENOMIC DNA]</scope>
    <source>
        <strain evidence="10 11">B9</strain>
    </source>
</reference>
<dbReference type="EMBL" id="SMTF01000025">
    <property type="protein sequence ID" value="TDK19059.1"/>
    <property type="molecule type" value="Genomic_DNA"/>
</dbReference>
<dbReference type="SUPFAM" id="SSF54211">
    <property type="entry name" value="Ribosomal protein S5 domain 2-like"/>
    <property type="match status" value="1"/>
</dbReference>
<dbReference type="Proteomes" id="UP000294796">
    <property type="component" value="Unassembled WGS sequence"/>
</dbReference>
<dbReference type="GO" id="GO:0000049">
    <property type="term" value="F:tRNA binding"/>
    <property type="evidence" value="ECO:0007669"/>
    <property type="project" value="UniProtKB-UniRule"/>
</dbReference>
<sequence length="147" mass="16250">MRTGDTPPQNDHRFPRQARVRARPEFDLVFKDGRRTATPLLAVHWLRDAAPPRLGLAVSRKVDTRAVERNRIKRNLRETFRALRPALSPGAYVVVARNAASGQAPMRLRGAFTDALRRAGALPPECVDGTMPPASPPPTTTPQTRGE</sequence>